<reference evidence="23" key="1">
    <citation type="submission" date="2021-08" db="EMBL/GenBank/DDBJ databases">
        <title>Flavobacterium sp. strain CC-SYL302.</title>
        <authorList>
            <person name="Lin S.-Y."/>
            <person name="Lee T.-H."/>
            <person name="Young C.-C."/>
        </authorList>
    </citation>
    <scope>NUCLEOTIDE SEQUENCE</scope>
    <source>
        <strain evidence="23">CC-SYL302</strain>
    </source>
</reference>
<sequence length="502" mass="56279">MNAQQVEADVNAPAYVQQIINKANNESQLESLAFELVDVIGPRLVGSPEMKQAHDWVIDTYKKWGIEAENQPYGKWKSWQRGTQTIEMTYPRIKSLEGQQLAWNANLKKPVEAEVITIPYFKNEAEFKAWLPKVKGKIVLASMYQKYGRPNHQLKDQSLPGDYELIMQEKKQADEKWNASMKATGLNAKEFQQALEKAGASGIVLSYWSGELGANRIFSSRTEKIPTVDISLEDYGLLYRLAENGKKPRIKIAANSKSFGETETFNTVAVIPGTEKADEYVLLSAHLDSWDGSQGACDNGTGTILMMEVARILKEVLPNPKRTIVIGHWGSEEQGLNGSRAYAEDHPEIMEKTLVAFNQDSGTGRITNISGQGFADSYEYLGKWLNQVPTDITKHINTNFPGMPSSSGTDHAAFLAYGVPAFNLGTQSWGYGTYTWHTNRDSYDKIMFNEVTRNVIATAILTYQAAQEEDEVSREKRVMPLDNQGKRLEWPAPKSPNRTGEY</sequence>
<evidence type="ECO:0000256" key="3">
    <source>
        <dbReference type="ARBA" id="ARBA00004555"/>
    </source>
</evidence>
<evidence type="ECO:0000313" key="24">
    <source>
        <dbReference type="Proteomes" id="UP001163328"/>
    </source>
</evidence>
<comment type="subcellular location">
    <subcellularLocation>
        <location evidence="1">Endoplasmic reticulum</location>
    </subcellularLocation>
    <subcellularLocation>
        <location evidence="3">Golgi apparatus</location>
    </subcellularLocation>
    <subcellularLocation>
        <location evidence="2">Lysosome</location>
    </subcellularLocation>
    <subcellularLocation>
        <location evidence="4">Secreted</location>
    </subcellularLocation>
</comment>
<keyword evidence="12" id="KW-0256">Endoplasmic reticulum</keyword>
<protein>
    <recommendedName>
        <fullName evidence="5">Carboxypeptidase Q</fullName>
    </recommendedName>
    <alternativeName>
        <fullName evidence="20">Plasma glutamate carboxypeptidase</fullName>
    </alternativeName>
</protein>
<evidence type="ECO:0000256" key="17">
    <source>
        <dbReference type="ARBA" id="ARBA00023180"/>
    </source>
</evidence>
<dbReference type="RefSeq" id="WP_264434135.1">
    <property type="nucleotide sequence ID" value="NZ_CP081495.1"/>
</dbReference>
<evidence type="ECO:0000256" key="7">
    <source>
        <dbReference type="ARBA" id="ARBA00022645"/>
    </source>
</evidence>
<evidence type="ECO:0000256" key="8">
    <source>
        <dbReference type="ARBA" id="ARBA00022670"/>
    </source>
</evidence>
<organism evidence="23 24">
    <name type="scientific">Flavobacterium agricola</name>
    <dbReference type="NCBI Taxonomy" id="2870839"/>
    <lineage>
        <taxon>Bacteria</taxon>
        <taxon>Pseudomonadati</taxon>
        <taxon>Bacteroidota</taxon>
        <taxon>Flavobacteriia</taxon>
        <taxon>Flavobacteriales</taxon>
        <taxon>Flavobacteriaceae</taxon>
        <taxon>Flavobacterium</taxon>
    </lineage>
</organism>
<dbReference type="Pfam" id="PF04389">
    <property type="entry name" value="Peptidase_M28"/>
    <property type="match status" value="1"/>
</dbReference>
<dbReference type="Gene3D" id="3.40.630.10">
    <property type="entry name" value="Zn peptidases"/>
    <property type="match status" value="1"/>
</dbReference>
<keyword evidence="15" id="KW-0482">Metalloprotease</keyword>
<dbReference type="InterPro" id="IPR007484">
    <property type="entry name" value="Peptidase_M28"/>
</dbReference>
<dbReference type="SUPFAM" id="SSF53187">
    <property type="entry name" value="Zn-dependent exopeptidases"/>
    <property type="match status" value="1"/>
</dbReference>
<keyword evidence="17" id="KW-0325">Glycoprotein</keyword>
<evidence type="ECO:0000256" key="15">
    <source>
        <dbReference type="ARBA" id="ARBA00023049"/>
    </source>
</evidence>
<comment type="subunit">
    <text evidence="19">Homodimer. The monomeric form is inactive while the homodimer is active.</text>
</comment>
<evidence type="ECO:0000259" key="22">
    <source>
        <dbReference type="Pfam" id="PF04389"/>
    </source>
</evidence>
<evidence type="ECO:0000256" key="11">
    <source>
        <dbReference type="ARBA" id="ARBA00022801"/>
    </source>
</evidence>
<evidence type="ECO:0000313" key="23">
    <source>
        <dbReference type="EMBL" id="UYW01662.1"/>
    </source>
</evidence>
<keyword evidence="24" id="KW-1185">Reference proteome</keyword>
<dbReference type="PANTHER" id="PTHR12053">
    <property type="entry name" value="PROTEASE FAMILY M28 PLASMA GLUTAMATE CARBOXYPEPTIDASE-RELATED"/>
    <property type="match status" value="1"/>
</dbReference>
<gene>
    <name evidence="23" type="ORF">K5I29_01680</name>
</gene>
<evidence type="ECO:0000256" key="13">
    <source>
        <dbReference type="ARBA" id="ARBA00022833"/>
    </source>
</evidence>
<keyword evidence="18" id="KW-0458">Lysosome</keyword>
<keyword evidence="6" id="KW-0964">Secreted</keyword>
<evidence type="ECO:0000256" key="12">
    <source>
        <dbReference type="ARBA" id="ARBA00022824"/>
    </source>
</evidence>
<evidence type="ECO:0000256" key="10">
    <source>
        <dbReference type="ARBA" id="ARBA00022729"/>
    </source>
</evidence>
<dbReference type="Proteomes" id="UP001163328">
    <property type="component" value="Chromosome"/>
</dbReference>
<dbReference type="Gene3D" id="3.50.30.30">
    <property type="match status" value="1"/>
</dbReference>
<evidence type="ECO:0000256" key="20">
    <source>
        <dbReference type="ARBA" id="ARBA00033328"/>
    </source>
</evidence>
<dbReference type="EMBL" id="CP081495">
    <property type="protein sequence ID" value="UYW01662.1"/>
    <property type="molecule type" value="Genomic_DNA"/>
</dbReference>
<keyword evidence="7" id="KW-0121">Carboxypeptidase</keyword>
<keyword evidence="16" id="KW-0865">Zymogen</keyword>
<dbReference type="PANTHER" id="PTHR12053:SF3">
    <property type="entry name" value="CARBOXYPEPTIDASE Q"/>
    <property type="match status" value="1"/>
</dbReference>
<evidence type="ECO:0000256" key="14">
    <source>
        <dbReference type="ARBA" id="ARBA00023034"/>
    </source>
</evidence>
<evidence type="ECO:0000256" key="18">
    <source>
        <dbReference type="ARBA" id="ARBA00023228"/>
    </source>
</evidence>
<dbReference type="InterPro" id="IPR039866">
    <property type="entry name" value="CPQ"/>
</dbReference>
<feature type="compositionally biased region" description="Basic and acidic residues" evidence="21">
    <location>
        <begin position="473"/>
        <end position="489"/>
    </location>
</feature>
<evidence type="ECO:0000256" key="9">
    <source>
        <dbReference type="ARBA" id="ARBA00022723"/>
    </source>
</evidence>
<evidence type="ECO:0000256" key="16">
    <source>
        <dbReference type="ARBA" id="ARBA00023145"/>
    </source>
</evidence>
<feature type="region of interest" description="Disordered" evidence="21">
    <location>
        <begin position="470"/>
        <end position="502"/>
    </location>
</feature>
<name>A0ABY6M1I0_9FLAO</name>
<keyword evidence="10" id="KW-0732">Signal</keyword>
<keyword evidence="9" id="KW-0479">Metal-binding</keyword>
<evidence type="ECO:0000256" key="21">
    <source>
        <dbReference type="SAM" id="MobiDB-lite"/>
    </source>
</evidence>
<evidence type="ECO:0000256" key="6">
    <source>
        <dbReference type="ARBA" id="ARBA00022525"/>
    </source>
</evidence>
<keyword evidence="8" id="KW-0645">Protease</keyword>
<evidence type="ECO:0000256" key="19">
    <source>
        <dbReference type="ARBA" id="ARBA00025833"/>
    </source>
</evidence>
<keyword evidence="14" id="KW-0333">Golgi apparatus</keyword>
<accession>A0ABY6M1I0</accession>
<evidence type="ECO:0000256" key="4">
    <source>
        <dbReference type="ARBA" id="ARBA00004613"/>
    </source>
</evidence>
<evidence type="ECO:0000256" key="2">
    <source>
        <dbReference type="ARBA" id="ARBA00004371"/>
    </source>
</evidence>
<keyword evidence="13" id="KW-0862">Zinc</keyword>
<feature type="domain" description="Peptidase M28" evidence="22">
    <location>
        <begin position="266"/>
        <end position="453"/>
    </location>
</feature>
<evidence type="ECO:0000256" key="1">
    <source>
        <dbReference type="ARBA" id="ARBA00004240"/>
    </source>
</evidence>
<keyword evidence="11" id="KW-0378">Hydrolase</keyword>
<proteinExistence type="predicted"/>
<evidence type="ECO:0000256" key="5">
    <source>
        <dbReference type="ARBA" id="ARBA00014116"/>
    </source>
</evidence>